<dbReference type="STRING" id="1353952.A0A165CHM9"/>
<dbReference type="InterPro" id="IPR013763">
    <property type="entry name" value="Cyclin-like_dom"/>
</dbReference>
<protein>
    <submittedName>
        <fullName evidence="4">Cyclin-like protein</fullName>
    </submittedName>
</protein>
<dbReference type="Pfam" id="PF00134">
    <property type="entry name" value="Cyclin_N"/>
    <property type="match status" value="1"/>
</dbReference>
<dbReference type="Gene3D" id="1.10.472.10">
    <property type="entry name" value="Cyclin-like"/>
    <property type="match status" value="2"/>
</dbReference>
<dbReference type="GO" id="GO:0016538">
    <property type="term" value="F:cyclin-dependent protein serine/threonine kinase regulator activity"/>
    <property type="evidence" value="ECO:0007669"/>
    <property type="project" value="InterPro"/>
</dbReference>
<dbReference type="AlphaFoldDB" id="A0A165CHM9"/>
<accession>A0A165CHM9</accession>
<dbReference type="OrthoDB" id="25002at2759"/>
<dbReference type="InterPro" id="IPR036915">
    <property type="entry name" value="Cyclin-like_sf"/>
</dbReference>
<evidence type="ECO:0000256" key="2">
    <source>
        <dbReference type="SAM" id="MobiDB-lite"/>
    </source>
</evidence>
<dbReference type="InterPro" id="IPR006671">
    <property type="entry name" value="Cyclin_N"/>
</dbReference>
<feature type="region of interest" description="Disordered" evidence="2">
    <location>
        <begin position="370"/>
        <end position="464"/>
    </location>
</feature>
<feature type="region of interest" description="Disordered" evidence="2">
    <location>
        <begin position="1"/>
        <end position="63"/>
    </location>
</feature>
<gene>
    <name evidence="4" type="ORF">CALCODRAFT_558946</name>
</gene>
<dbReference type="Proteomes" id="UP000076842">
    <property type="component" value="Unassembled WGS sequence"/>
</dbReference>
<dbReference type="SUPFAM" id="SSF47954">
    <property type="entry name" value="Cyclin-like"/>
    <property type="match status" value="2"/>
</dbReference>
<keyword evidence="5" id="KW-1185">Reference proteome</keyword>
<dbReference type="SMART" id="SM00385">
    <property type="entry name" value="CYCLIN"/>
    <property type="match status" value="1"/>
</dbReference>
<dbReference type="PANTHER" id="PTHR10026">
    <property type="entry name" value="CYCLIN"/>
    <property type="match status" value="1"/>
</dbReference>
<evidence type="ECO:0000256" key="1">
    <source>
        <dbReference type="RuleBase" id="RU000383"/>
    </source>
</evidence>
<keyword evidence="1" id="KW-0195">Cyclin</keyword>
<dbReference type="GO" id="GO:0006357">
    <property type="term" value="P:regulation of transcription by RNA polymerase II"/>
    <property type="evidence" value="ECO:0007669"/>
    <property type="project" value="InterPro"/>
</dbReference>
<comment type="similarity">
    <text evidence="1">Belongs to the cyclin family.</text>
</comment>
<evidence type="ECO:0000313" key="4">
    <source>
        <dbReference type="EMBL" id="KZT50813.1"/>
    </source>
</evidence>
<name>A0A165CHM9_9BASI</name>
<dbReference type="InterPro" id="IPR043198">
    <property type="entry name" value="Cyclin/Ssn8"/>
</dbReference>
<feature type="compositionally biased region" description="Gly residues" evidence="2">
    <location>
        <begin position="377"/>
        <end position="388"/>
    </location>
</feature>
<organism evidence="4 5">
    <name type="scientific">Calocera cornea HHB12733</name>
    <dbReference type="NCBI Taxonomy" id="1353952"/>
    <lineage>
        <taxon>Eukaryota</taxon>
        <taxon>Fungi</taxon>
        <taxon>Dikarya</taxon>
        <taxon>Basidiomycota</taxon>
        <taxon>Agaricomycotina</taxon>
        <taxon>Dacrymycetes</taxon>
        <taxon>Dacrymycetales</taxon>
        <taxon>Dacrymycetaceae</taxon>
        <taxon>Calocera</taxon>
    </lineage>
</organism>
<reference evidence="4 5" key="1">
    <citation type="journal article" date="2016" name="Mol. Biol. Evol.">
        <title>Comparative Genomics of Early-Diverging Mushroom-Forming Fungi Provides Insights into the Origins of Lignocellulose Decay Capabilities.</title>
        <authorList>
            <person name="Nagy L.G."/>
            <person name="Riley R."/>
            <person name="Tritt A."/>
            <person name="Adam C."/>
            <person name="Daum C."/>
            <person name="Floudas D."/>
            <person name="Sun H."/>
            <person name="Yadav J.S."/>
            <person name="Pangilinan J."/>
            <person name="Larsson K.H."/>
            <person name="Matsuura K."/>
            <person name="Barry K."/>
            <person name="Labutti K."/>
            <person name="Kuo R."/>
            <person name="Ohm R.A."/>
            <person name="Bhattacharya S.S."/>
            <person name="Shirouzu T."/>
            <person name="Yoshinaga Y."/>
            <person name="Martin F.M."/>
            <person name="Grigoriev I.V."/>
            <person name="Hibbett D.S."/>
        </authorList>
    </citation>
    <scope>NUCLEOTIDE SEQUENCE [LARGE SCALE GENOMIC DNA]</scope>
    <source>
        <strain evidence="4 5">HHB12733</strain>
    </source>
</reference>
<evidence type="ECO:0000313" key="5">
    <source>
        <dbReference type="Proteomes" id="UP000076842"/>
    </source>
</evidence>
<sequence>MADSDESAHGAGHGHHPSPTPSSPSSSATRVATVLAPVPSHHHPPRPPPPPPPPHPLTPYCNQRAMSNLPDELVQWLFTPSALYATPSQADGYSVQQERVERARGVEFLFRVGLQLGMHQHTMSAAAVFFHRFYMRYSFLDYHRFEIAATCLFLAGKVEENGRKLHDVACAIIIKLHRTSSSQSQSTTDLLKTHEREVARFEHLITVYELLLADALAFDLEVAHAQGVLVIALDALLAPDDVGDLSWTIANDTLYTVLCVLHPARVLAAACYLLALALLRQPALPWAAYLAPGTPGPEQEKWRDAFGLSSAEDLKGVRDAASVMLEFWRSMDDETRRLFNTKLEDIPAHLGQLSPPEEGRDLASYAPVAQSPHVNGNGNGTGGGGGADSDGKVWTVVGGEGTPWQSQSGPGTPWASGGVGGSPAAGRAMQEGVDGAMGAEQRGPMGTSTPRGRGSPWAATPPSA</sequence>
<evidence type="ECO:0000259" key="3">
    <source>
        <dbReference type="SMART" id="SM00385"/>
    </source>
</evidence>
<dbReference type="InParanoid" id="A0A165CHM9"/>
<feature type="domain" description="Cyclin-like" evidence="3">
    <location>
        <begin position="107"/>
        <end position="214"/>
    </location>
</feature>
<feature type="compositionally biased region" description="Pro residues" evidence="2">
    <location>
        <begin position="46"/>
        <end position="57"/>
    </location>
</feature>
<dbReference type="EMBL" id="KV424143">
    <property type="protein sequence ID" value="KZT50813.1"/>
    <property type="molecule type" value="Genomic_DNA"/>
</dbReference>
<proteinExistence type="inferred from homology"/>